<proteinExistence type="predicted"/>
<dbReference type="AlphaFoldDB" id="A0A9X0CWM6"/>
<evidence type="ECO:0000313" key="3">
    <source>
        <dbReference type="EMBL" id="KAJ7378270.1"/>
    </source>
</evidence>
<accession>A0A9X0CWM6</accession>
<comment type="caution">
    <text evidence="3">The sequence shown here is derived from an EMBL/GenBank/DDBJ whole genome shotgun (WGS) entry which is preliminary data.</text>
</comment>
<gene>
    <name evidence="3" type="ORF">OS493_024221</name>
</gene>
<feature type="compositionally biased region" description="Basic and acidic residues" evidence="2">
    <location>
        <begin position="66"/>
        <end position="85"/>
    </location>
</feature>
<dbReference type="EMBL" id="MU826368">
    <property type="protein sequence ID" value="KAJ7378270.1"/>
    <property type="molecule type" value="Genomic_DNA"/>
</dbReference>
<protein>
    <submittedName>
        <fullName evidence="3">Uncharacterized protein</fullName>
    </submittedName>
</protein>
<keyword evidence="4" id="KW-1185">Reference proteome</keyword>
<keyword evidence="1" id="KW-0175">Coiled coil</keyword>
<feature type="coiled-coil region" evidence="1">
    <location>
        <begin position="30"/>
        <end position="57"/>
    </location>
</feature>
<feature type="compositionally biased region" description="Polar residues" evidence="2">
    <location>
        <begin position="100"/>
        <end position="114"/>
    </location>
</feature>
<feature type="region of interest" description="Disordered" evidence="2">
    <location>
        <begin position="63"/>
        <end position="140"/>
    </location>
</feature>
<reference evidence="3" key="1">
    <citation type="submission" date="2023-01" db="EMBL/GenBank/DDBJ databases">
        <title>Genome assembly of the deep-sea coral Lophelia pertusa.</title>
        <authorList>
            <person name="Herrera S."/>
            <person name="Cordes E."/>
        </authorList>
    </citation>
    <scope>NUCLEOTIDE SEQUENCE</scope>
    <source>
        <strain evidence="3">USNM1676648</strain>
        <tissue evidence="3">Polyp</tissue>
    </source>
</reference>
<evidence type="ECO:0000313" key="4">
    <source>
        <dbReference type="Proteomes" id="UP001163046"/>
    </source>
</evidence>
<dbReference type="Proteomes" id="UP001163046">
    <property type="component" value="Unassembled WGS sequence"/>
</dbReference>
<sequence>MLRTMAKQCSLWPILCRSYSPVIMKCLPDMHRVEERLQRVNGAKEQISEECNTISEEDCSSCQDESVQHKSDAEVNDREVKEPFESKNVQQQRKRRPRTEATTPQSFHTTSTPVSGEAVFPPKVPNTRRTHAVSEKPGND</sequence>
<organism evidence="3 4">
    <name type="scientific">Desmophyllum pertusum</name>
    <dbReference type="NCBI Taxonomy" id="174260"/>
    <lineage>
        <taxon>Eukaryota</taxon>
        <taxon>Metazoa</taxon>
        <taxon>Cnidaria</taxon>
        <taxon>Anthozoa</taxon>
        <taxon>Hexacorallia</taxon>
        <taxon>Scleractinia</taxon>
        <taxon>Caryophylliina</taxon>
        <taxon>Caryophylliidae</taxon>
        <taxon>Desmophyllum</taxon>
    </lineage>
</organism>
<evidence type="ECO:0000256" key="2">
    <source>
        <dbReference type="SAM" id="MobiDB-lite"/>
    </source>
</evidence>
<name>A0A9X0CWM6_9CNID</name>
<evidence type="ECO:0000256" key="1">
    <source>
        <dbReference type="SAM" id="Coils"/>
    </source>
</evidence>